<dbReference type="GO" id="GO:0005525">
    <property type="term" value="F:GTP binding"/>
    <property type="evidence" value="ECO:0007669"/>
    <property type="project" value="InterPro"/>
</dbReference>
<dbReference type="AlphaFoldDB" id="A0A9P7GMK4"/>
<proteinExistence type="predicted"/>
<reference evidence="2" key="2">
    <citation type="submission" date="2021-10" db="EMBL/GenBank/DDBJ databases">
        <title>Phylogenomics reveals ancestral predisposition of the termite-cultivated fungus Termitomyces towards a domesticated lifestyle.</title>
        <authorList>
            <person name="Auxier B."/>
            <person name="Grum-Grzhimaylo A."/>
            <person name="Cardenas M.E."/>
            <person name="Lodge J.D."/>
            <person name="Laessoe T."/>
            <person name="Pedersen O."/>
            <person name="Smith M.E."/>
            <person name="Kuyper T.W."/>
            <person name="Franco-Molano E.A."/>
            <person name="Baroni T.J."/>
            <person name="Aanen D.K."/>
        </authorList>
    </citation>
    <scope>NUCLEOTIDE SEQUENCE</scope>
    <source>
        <strain evidence="2">D49</strain>
    </source>
</reference>
<feature type="domain" description="G" evidence="1">
    <location>
        <begin position="22"/>
        <end position="144"/>
    </location>
</feature>
<dbReference type="InterPro" id="IPR006073">
    <property type="entry name" value="GTP-bd"/>
</dbReference>
<evidence type="ECO:0000313" key="2">
    <source>
        <dbReference type="EMBL" id="KAG5652564.1"/>
    </source>
</evidence>
<dbReference type="OrthoDB" id="8954335at2759"/>
<protein>
    <recommendedName>
        <fullName evidence="1">G domain-containing protein</fullName>
    </recommendedName>
</protein>
<gene>
    <name evidence="2" type="ORF">H0H81_004573</name>
</gene>
<evidence type="ECO:0000313" key="3">
    <source>
        <dbReference type="Proteomes" id="UP000717328"/>
    </source>
</evidence>
<dbReference type="CDD" id="cd00882">
    <property type="entry name" value="Ras_like_GTPase"/>
    <property type="match status" value="1"/>
</dbReference>
<dbReference type="EMBL" id="JABCKI010000116">
    <property type="protein sequence ID" value="KAG5652564.1"/>
    <property type="molecule type" value="Genomic_DNA"/>
</dbReference>
<dbReference type="Pfam" id="PF01926">
    <property type="entry name" value="MMR_HSR1"/>
    <property type="match status" value="1"/>
</dbReference>
<dbReference type="InterPro" id="IPR025662">
    <property type="entry name" value="Sigma_54_int_dom_ATP-bd_1"/>
</dbReference>
<organism evidence="2 3">
    <name type="scientific">Sphagnurus paluster</name>
    <dbReference type="NCBI Taxonomy" id="117069"/>
    <lineage>
        <taxon>Eukaryota</taxon>
        <taxon>Fungi</taxon>
        <taxon>Dikarya</taxon>
        <taxon>Basidiomycota</taxon>
        <taxon>Agaricomycotina</taxon>
        <taxon>Agaricomycetes</taxon>
        <taxon>Agaricomycetidae</taxon>
        <taxon>Agaricales</taxon>
        <taxon>Tricholomatineae</taxon>
        <taxon>Lyophyllaceae</taxon>
        <taxon>Sphagnurus</taxon>
    </lineage>
</organism>
<reference evidence="2" key="1">
    <citation type="submission" date="2021-02" db="EMBL/GenBank/DDBJ databases">
        <authorList>
            <person name="Nieuwenhuis M."/>
            <person name="Van De Peppel L.J.J."/>
        </authorList>
    </citation>
    <scope>NUCLEOTIDE SEQUENCE</scope>
    <source>
        <strain evidence="2">D49</strain>
    </source>
</reference>
<dbReference type="InterPro" id="IPR027417">
    <property type="entry name" value="P-loop_NTPase"/>
</dbReference>
<sequence>MTEIKEPVINEPLLPRPTHPNVILFGETGSGKSSIVNMLAQSDRANTSSSAKGCTFSTEPYLTDILGTQFKIWDTAGLNEGEGGTIPPKEAVIQLLRLLKQLDTGVSLLVFCMRAPRIKENLQRNWHFFYEVMCKRKVPIVLAITGLENEESEMDDWWIKNKGTFQNLGIIPNGIACITAIRGRKQRFRDSEGREVHVFDDVYRESKNKLGKAIKMHCLAEPWKVEPTEWFKHIVEVTYETDCFGRVTAEHKTFSTIAGSAIQALAKALLISQKEAEDMGKTLEQF</sequence>
<keyword evidence="3" id="KW-1185">Reference proteome</keyword>
<dbReference type="Gene3D" id="3.40.50.300">
    <property type="entry name" value="P-loop containing nucleotide triphosphate hydrolases"/>
    <property type="match status" value="1"/>
</dbReference>
<name>A0A9P7GMK4_9AGAR</name>
<evidence type="ECO:0000259" key="1">
    <source>
        <dbReference type="Pfam" id="PF01926"/>
    </source>
</evidence>
<dbReference type="Proteomes" id="UP000717328">
    <property type="component" value="Unassembled WGS sequence"/>
</dbReference>
<comment type="caution">
    <text evidence="2">The sequence shown here is derived from an EMBL/GenBank/DDBJ whole genome shotgun (WGS) entry which is preliminary data.</text>
</comment>
<accession>A0A9P7GMK4</accession>
<dbReference type="PROSITE" id="PS00675">
    <property type="entry name" value="SIGMA54_INTERACT_1"/>
    <property type="match status" value="1"/>
</dbReference>
<dbReference type="SUPFAM" id="SSF52540">
    <property type="entry name" value="P-loop containing nucleoside triphosphate hydrolases"/>
    <property type="match status" value="1"/>
</dbReference>